<accession>A0A1I1XPF1</accession>
<keyword evidence="2" id="KW-1185">Reference proteome</keyword>
<protein>
    <submittedName>
        <fullName evidence="1">Uncharacterized protein</fullName>
    </submittedName>
</protein>
<dbReference type="AlphaFoldDB" id="A0A1I1XPF1"/>
<dbReference type="Proteomes" id="UP000198855">
    <property type="component" value="Unassembled WGS sequence"/>
</dbReference>
<dbReference type="EMBL" id="FOMT01000002">
    <property type="protein sequence ID" value="SFE09157.1"/>
    <property type="molecule type" value="Genomic_DNA"/>
</dbReference>
<evidence type="ECO:0000313" key="2">
    <source>
        <dbReference type="Proteomes" id="UP000198855"/>
    </source>
</evidence>
<organism evidence="1 2">
    <name type="scientific">Paenibacillus catalpae</name>
    <dbReference type="NCBI Taxonomy" id="1045775"/>
    <lineage>
        <taxon>Bacteria</taxon>
        <taxon>Bacillati</taxon>
        <taxon>Bacillota</taxon>
        <taxon>Bacilli</taxon>
        <taxon>Bacillales</taxon>
        <taxon>Paenibacillaceae</taxon>
        <taxon>Paenibacillus</taxon>
    </lineage>
</organism>
<proteinExistence type="predicted"/>
<dbReference type="STRING" id="1045775.SAMN05216378_2289"/>
<sequence length="33" mass="3923">MMQVNVRRTRTSIPRQSLTQLSNDNNIYRMEVA</sequence>
<name>A0A1I1XPF1_9BACL</name>
<gene>
    <name evidence="1" type="ORF">SAMN05216378_2289</name>
</gene>
<reference evidence="2" key="1">
    <citation type="submission" date="2016-10" db="EMBL/GenBank/DDBJ databases">
        <authorList>
            <person name="Varghese N."/>
            <person name="Submissions S."/>
        </authorList>
    </citation>
    <scope>NUCLEOTIDE SEQUENCE [LARGE SCALE GENOMIC DNA]</scope>
    <source>
        <strain evidence="2">CGMCC 1.10784</strain>
    </source>
</reference>
<evidence type="ECO:0000313" key="1">
    <source>
        <dbReference type="EMBL" id="SFE09157.1"/>
    </source>
</evidence>